<dbReference type="Gene3D" id="2.60.210.10">
    <property type="entry name" value="Apoptosis, Tumor Necrosis Factor Receptor Associated Protein 2, Chain A"/>
    <property type="match status" value="1"/>
</dbReference>
<comment type="caution">
    <text evidence="11">The sequence shown here is derived from an EMBL/GenBank/DDBJ whole genome shotgun (WGS) entry which is preliminary data.</text>
</comment>
<dbReference type="SUPFAM" id="SSF54001">
    <property type="entry name" value="Cysteine proteinases"/>
    <property type="match status" value="1"/>
</dbReference>
<feature type="domain" description="USP" evidence="10">
    <location>
        <begin position="223"/>
        <end position="531"/>
    </location>
</feature>
<dbReference type="Proteomes" id="UP001642483">
    <property type="component" value="Unassembled WGS sequence"/>
</dbReference>
<dbReference type="InterPro" id="IPR001394">
    <property type="entry name" value="Peptidase_C19_UCH"/>
</dbReference>
<sequence>MDEQSIQMPDPLPNSPQQNSTLEADVTETQERMETDEGEVLEVNNTSMINGDVSDNEEIKSDEIDADDEYGFYKSEATFSFTVDNIHKLSESVTSTPTYVRGLPWRILVMPRPGHDRTSMKSLGYFLQCNAENESNAWSCHGSAELRILPAKEEVPMLEKKIDHLFYCKENDWGFSQFLSWADVISPEKGFMTADKKMTFQVHVFADAPHGLAWDSRKLTGYIGLKNQGATCYMNSLLQTLFFTNKLRRAVYLMPTESDDSLKSVSLALQRVFYELQYNDKPVGTKKLTKSFGWETLDSFMQHDVQELCRVLLDNVELKMKGTCVEGTIPELLEGKFKSYVKCKDVDYISSREESFFDIQLVVKGNKDVMESFRTYIKPDTLDGDNKFDAGDYGMQDAEKGIIFKYFPPVLHLQLLRFQYDPAADMYVKTNDRYEFPETLILDEFLEEPDDKDPAIYVLHAILVHSGDNHGGHYVSYLNPEGDGKWFKFDDDVVSRCTKKEAFMGSFGGVGDDSFVGRNSTNAYMLVYIRKSKADEVLCKVGDKDIPDQLLHRLSEERKLEAFRRKERAESHLYMAVNIITEDMFCGHQGEDLFDFERSHMARHVKILKQASYMELLQLISAALGYPLHSFRLWLFSQRPNSTWRPTILDTADTPGKQLIDIAENDSPWHVWLETMPPDSPEPSLPPFDKQGDILLFLKMFSPYTQTISYCGHITVPIDGTTIIAMETELRKRGGLNPTVPILMFEEVCASEVRPIHDRSRQLGEMMDKLMDGNIIVFQPAVPNFPDAARYFLDIFYRVDVLLCDKNDPLDQGFVVSLNRNWNYGQFAEKVAERLDTDPMMLQFFRVQSTRDMAGSVIRSSFDGQLKDLLQIYGTRKQSKRLYYQQLTMKVDEFETKRQFRCMYVHPNMKEEEVVLYPNKNGCVQSLLEECRTKLSIEGSKELRLMEVVGNKICNILRKEKSLEEISFYGQAPRLYRIETIPDDQKQV</sequence>
<dbReference type="InterPro" id="IPR024729">
    <property type="entry name" value="USP7_ICP0-binding_dom"/>
</dbReference>
<dbReference type="InterPro" id="IPR002083">
    <property type="entry name" value="MATH/TRAF_dom"/>
</dbReference>
<keyword evidence="4 7" id="KW-0833">Ubl conjugation pathway</keyword>
<evidence type="ECO:0000256" key="3">
    <source>
        <dbReference type="ARBA" id="ARBA00022670"/>
    </source>
</evidence>
<evidence type="ECO:0000256" key="2">
    <source>
        <dbReference type="ARBA" id="ARBA00009085"/>
    </source>
</evidence>
<dbReference type="InterPro" id="IPR029346">
    <property type="entry name" value="USP_C"/>
</dbReference>
<evidence type="ECO:0000256" key="7">
    <source>
        <dbReference type="RuleBase" id="RU366025"/>
    </source>
</evidence>
<dbReference type="SMART" id="SM00061">
    <property type="entry name" value="MATH"/>
    <property type="match status" value="1"/>
</dbReference>
<dbReference type="PROSITE" id="PS50144">
    <property type="entry name" value="MATH"/>
    <property type="match status" value="1"/>
</dbReference>
<feature type="region of interest" description="Disordered" evidence="8">
    <location>
        <begin position="1"/>
        <end position="35"/>
    </location>
</feature>
<dbReference type="InterPro" id="IPR050164">
    <property type="entry name" value="Peptidase_C19"/>
</dbReference>
<evidence type="ECO:0000256" key="8">
    <source>
        <dbReference type="SAM" id="MobiDB-lite"/>
    </source>
</evidence>
<dbReference type="InterPro" id="IPR018200">
    <property type="entry name" value="USP_CS"/>
</dbReference>
<evidence type="ECO:0000259" key="9">
    <source>
        <dbReference type="PROSITE" id="PS50144"/>
    </source>
</evidence>
<evidence type="ECO:0000313" key="12">
    <source>
        <dbReference type="Proteomes" id="UP001642483"/>
    </source>
</evidence>
<keyword evidence="6 7" id="KW-0788">Thiol protease</keyword>
<dbReference type="Pfam" id="PF14533">
    <property type="entry name" value="USP7_C2"/>
    <property type="match status" value="1"/>
</dbReference>
<dbReference type="Gene3D" id="3.10.20.90">
    <property type="entry name" value="Phosphatidylinositol 3-kinase Catalytic Subunit, Chain A, domain 1"/>
    <property type="match status" value="2"/>
</dbReference>
<proteinExistence type="inferred from homology"/>
<dbReference type="EMBL" id="CAWYQH010000068">
    <property type="protein sequence ID" value="CAK8680532.1"/>
    <property type="molecule type" value="Genomic_DNA"/>
</dbReference>
<name>A0ABP0FLL3_CLALP</name>
<dbReference type="Pfam" id="PF22486">
    <property type="entry name" value="MATH_2"/>
    <property type="match status" value="1"/>
</dbReference>
<evidence type="ECO:0000259" key="10">
    <source>
        <dbReference type="PROSITE" id="PS50235"/>
    </source>
</evidence>
<keyword evidence="5 7" id="KW-0378">Hydrolase</keyword>
<comment type="catalytic activity">
    <reaction evidence="1 7">
        <text>Thiol-dependent hydrolysis of ester, thioester, amide, peptide and isopeptide bonds formed by the C-terminal Gly of ubiquitin (a 76-residue protein attached to proteins as an intracellular targeting signal).</text>
        <dbReference type="EC" id="3.4.19.12"/>
    </reaction>
</comment>
<dbReference type="Gene3D" id="3.90.70.10">
    <property type="entry name" value="Cysteine proteinases"/>
    <property type="match status" value="1"/>
</dbReference>
<dbReference type="InterPro" id="IPR028889">
    <property type="entry name" value="USP"/>
</dbReference>
<dbReference type="PROSITE" id="PS00973">
    <property type="entry name" value="USP_2"/>
    <property type="match status" value="1"/>
</dbReference>
<keyword evidence="12" id="KW-1185">Reference proteome</keyword>
<reference evidence="11 12" key="1">
    <citation type="submission" date="2024-02" db="EMBL/GenBank/DDBJ databases">
        <authorList>
            <person name="Daric V."/>
            <person name="Darras S."/>
        </authorList>
    </citation>
    <scope>NUCLEOTIDE SEQUENCE [LARGE SCALE GENOMIC DNA]</scope>
</reference>
<feature type="domain" description="MATH" evidence="9">
    <location>
        <begin position="76"/>
        <end position="204"/>
    </location>
</feature>
<evidence type="ECO:0000256" key="6">
    <source>
        <dbReference type="ARBA" id="ARBA00022807"/>
    </source>
</evidence>
<accession>A0ABP0FLL3</accession>
<keyword evidence="3 7" id="KW-0645">Protease</keyword>
<dbReference type="CDD" id="cd02659">
    <property type="entry name" value="peptidase_C19C"/>
    <property type="match status" value="1"/>
</dbReference>
<evidence type="ECO:0000313" key="11">
    <source>
        <dbReference type="EMBL" id="CAK8680532.1"/>
    </source>
</evidence>
<dbReference type="SUPFAM" id="SSF49599">
    <property type="entry name" value="TRAF domain-like"/>
    <property type="match status" value="1"/>
</dbReference>
<evidence type="ECO:0000256" key="1">
    <source>
        <dbReference type="ARBA" id="ARBA00000707"/>
    </source>
</evidence>
<dbReference type="Pfam" id="PF00443">
    <property type="entry name" value="UCH"/>
    <property type="match status" value="1"/>
</dbReference>
<dbReference type="PANTHER" id="PTHR24006">
    <property type="entry name" value="UBIQUITIN CARBOXYL-TERMINAL HYDROLASE"/>
    <property type="match status" value="1"/>
</dbReference>
<gene>
    <name evidence="11" type="ORF">CVLEPA_LOCUS10777</name>
</gene>
<dbReference type="PANTHER" id="PTHR24006:SF644">
    <property type="entry name" value="UBIQUITIN CARBOXYL-TERMINAL HYDROLASE 7"/>
    <property type="match status" value="1"/>
</dbReference>
<evidence type="ECO:0000256" key="5">
    <source>
        <dbReference type="ARBA" id="ARBA00022801"/>
    </source>
</evidence>
<dbReference type="EC" id="3.4.19.12" evidence="7"/>
<comment type="similarity">
    <text evidence="2 7">Belongs to the peptidase C19 family.</text>
</comment>
<organism evidence="11 12">
    <name type="scientific">Clavelina lepadiformis</name>
    <name type="common">Light-bulb sea squirt</name>
    <name type="synonym">Ascidia lepadiformis</name>
    <dbReference type="NCBI Taxonomy" id="159417"/>
    <lineage>
        <taxon>Eukaryota</taxon>
        <taxon>Metazoa</taxon>
        <taxon>Chordata</taxon>
        <taxon>Tunicata</taxon>
        <taxon>Ascidiacea</taxon>
        <taxon>Aplousobranchia</taxon>
        <taxon>Clavelinidae</taxon>
        <taxon>Clavelina</taxon>
    </lineage>
</organism>
<dbReference type="Pfam" id="PF12436">
    <property type="entry name" value="USP7_ICP0_bdg"/>
    <property type="match status" value="1"/>
</dbReference>
<evidence type="ECO:0000256" key="4">
    <source>
        <dbReference type="ARBA" id="ARBA00022786"/>
    </source>
</evidence>
<dbReference type="PROSITE" id="PS00972">
    <property type="entry name" value="USP_1"/>
    <property type="match status" value="1"/>
</dbReference>
<dbReference type="InterPro" id="IPR038765">
    <property type="entry name" value="Papain-like_cys_pep_sf"/>
</dbReference>
<protein>
    <recommendedName>
        <fullName evidence="7">Ubiquitin carboxyl-terminal hydrolase</fullName>
        <ecNumber evidence="7">3.4.19.12</ecNumber>
    </recommendedName>
</protein>
<dbReference type="PROSITE" id="PS50235">
    <property type="entry name" value="USP_3"/>
    <property type="match status" value="1"/>
</dbReference>
<dbReference type="InterPro" id="IPR008974">
    <property type="entry name" value="TRAF-like"/>
</dbReference>